<dbReference type="GO" id="GO:0016558">
    <property type="term" value="P:protein import into peroxisome matrix"/>
    <property type="evidence" value="ECO:0007669"/>
    <property type="project" value="UniProtKB-UniRule"/>
</dbReference>
<dbReference type="GO" id="GO:0006513">
    <property type="term" value="P:protein monoubiquitination"/>
    <property type="evidence" value="ECO:0007669"/>
    <property type="project" value="TreeGrafter"/>
</dbReference>
<dbReference type="Proteomes" id="UP000494206">
    <property type="component" value="Unassembled WGS sequence"/>
</dbReference>
<name>A0A8S1EK01_9PELO</name>
<evidence type="ECO:0000256" key="3">
    <source>
        <dbReference type="ARBA" id="ARBA00008704"/>
    </source>
</evidence>
<evidence type="ECO:0000256" key="14">
    <source>
        <dbReference type="ARBA" id="ARBA00029692"/>
    </source>
</evidence>
<comment type="caution">
    <text evidence="19">The sequence shown here is derived from an EMBL/GenBank/DDBJ whole genome shotgun (WGS) entry which is preliminary data.</text>
</comment>
<dbReference type="PANTHER" id="PTHR12888:SF0">
    <property type="entry name" value="PEROXISOME ASSEMBLY PROTEIN 12"/>
    <property type="match status" value="1"/>
</dbReference>
<keyword evidence="6 17" id="KW-0812">Transmembrane</keyword>
<keyword evidence="12 15" id="KW-0472">Membrane</keyword>
<evidence type="ECO:0000256" key="10">
    <source>
        <dbReference type="ARBA" id="ARBA00022927"/>
    </source>
</evidence>
<dbReference type="OrthoDB" id="107372at2759"/>
<dbReference type="EMBL" id="CADEPM010000002">
    <property type="protein sequence ID" value="CAB3401126.1"/>
    <property type="molecule type" value="Genomic_DNA"/>
</dbReference>
<gene>
    <name evidence="19" type="ORF">CBOVIS_LOCUS3922</name>
</gene>
<dbReference type="GO" id="GO:0004842">
    <property type="term" value="F:ubiquitin-protein transferase activity"/>
    <property type="evidence" value="ECO:0007669"/>
    <property type="project" value="TreeGrafter"/>
</dbReference>
<dbReference type="SMART" id="SM00184">
    <property type="entry name" value="RING"/>
    <property type="match status" value="1"/>
</dbReference>
<evidence type="ECO:0000256" key="8">
    <source>
        <dbReference type="ARBA" id="ARBA00022771"/>
    </source>
</evidence>
<evidence type="ECO:0000256" key="2">
    <source>
        <dbReference type="ARBA" id="ARBA00004906"/>
    </source>
</evidence>
<evidence type="ECO:0000256" key="15">
    <source>
        <dbReference type="PIRNR" id="PIRNR038074"/>
    </source>
</evidence>
<dbReference type="Pfam" id="PF04757">
    <property type="entry name" value="Pex2_Pex12"/>
    <property type="match status" value="1"/>
</dbReference>
<proteinExistence type="inferred from homology"/>
<dbReference type="InterPro" id="IPR013083">
    <property type="entry name" value="Znf_RING/FYVE/PHD"/>
</dbReference>
<keyword evidence="9" id="KW-0862">Zinc</keyword>
<keyword evidence="5" id="KW-0813">Transport</keyword>
<dbReference type="InterPro" id="IPR001841">
    <property type="entry name" value="Znf_RING"/>
</dbReference>
<keyword evidence="7" id="KW-0479">Metal-binding</keyword>
<comment type="subcellular location">
    <subcellularLocation>
        <location evidence="1">Peroxisome membrane</location>
        <topology evidence="1">Multi-pass membrane protein</topology>
    </subcellularLocation>
</comment>
<evidence type="ECO:0000256" key="7">
    <source>
        <dbReference type="ARBA" id="ARBA00022723"/>
    </source>
</evidence>
<dbReference type="GO" id="GO:1990429">
    <property type="term" value="C:peroxisomal importomer complex"/>
    <property type="evidence" value="ECO:0007669"/>
    <property type="project" value="TreeGrafter"/>
</dbReference>
<keyword evidence="10" id="KW-0653">Protein transport</keyword>
<evidence type="ECO:0000256" key="1">
    <source>
        <dbReference type="ARBA" id="ARBA00004585"/>
    </source>
</evidence>
<evidence type="ECO:0000313" key="19">
    <source>
        <dbReference type="EMBL" id="CAB3401126.1"/>
    </source>
</evidence>
<dbReference type="GO" id="GO:0005778">
    <property type="term" value="C:peroxisomal membrane"/>
    <property type="evidence" value="ECO:0007669"/>
    <property type="project" value="UniProtKB-SubCell"/>
</dbReference>
<feature type="domain" description="RING-type" evidence="18">
    <location>
        <begin position="289"/>
        <end position="326"/>
    </location>
</feature>
<dbReference type="GO" id="GO:0008270">
    <property type="term" value="F:zinc ion binding"/>
    <property type="evidence" value="ECO:0007669"/>
    <property type="project" value="UniProtKB-KW"/>
</dbReference>
<evidence type="ECO:0000256" key="13">
    <source>
        <dbReference type="ARBA" id="ARBA00023140"/>
    </source>
</evidence>
<dbReference type="CDD" id="cd16451">
    <property type="entry name" value="mRING_PEX12"/>
    <property type="match status" value="1"/>
</dbReference>
<evidence type="ECO:0000259" key="18">
    <source>
        <dbReference type="PROSITE" id="PS50089"/>
    </source>
</evidence>
<dbReference type="InterPro" id="IPR017375">
    <property type="entry name" value="PEX12"/>
</dbReference>
<comment type="pathway">
    <text evidence="2">Protein modification; protein ubiquitination.</text>
</comment>
<dbReference type="SUPFAM" id="SSF57850">
    <property type="entry name" value="RING/U-box"/>
    <property type="match status" value="1"/>
</dbReference>
<keyword evidence="11 17" id="KW-1133">Transmembrane helix</keyword>
<evidence type="ECO:0000256" key="6">
    <source>
        <dbReference type="ARBA" id="ARBA00022692"/>
    </source>
</evidence>
<keyword evidence="8 16" id="KW-0863">Zinc-finger</keyword>
<evidence type="ECO:0000256" key="12">
    <source>
        <dbReference type="ARBA" id="ARBA00023136"/>
    </source>
</evidence>
<reference evidence="19 20" key="1">
    <citation type="submission" date="2020-04" db="EMBL/GenBank/DDBJ databases">
        <authorList>
            <person name="Laetsch R D."/>
            <person name="Stevens L."/>
            <person name="Kumar S."/>
            <person name="Blaxter L. M."/>
        </authorList>
    </citation>
    <scope>NUCLEOTIDE SEQUENCE [LARGE SCALE GENOMIC DNA]</scope>
</reference>
<evidence type="ECO:0000256" key="4">
    <source>
        <dbReference type="ARBA" id="ARBA00018980"/>
    </source>
</evidence>
<evidence type="ECO:0000256" key="11">
    <source>
        <dbReference type="ARBA" id="ARBA00022989"/>
    </source>
</evidence>
<dbReference type="PANTHER" id="PTHR12888">
    <property type="entry name" value="PEROXISOME ASSEMBLY PROTEIN 12 PEROXIN-12"/>
    <property type="match status" value="1"/>
</dbReference>
<comment type="similarity">
    <text evidence="3 15">Belongs to the pex2/pex10/pex12 family.</text>
</comment>
<evidence type="ECO:0000256" key="9">
    <source>
        <dbReference type="ARBA" id="ARBA00022833"/>
    </source>
</evidence>
<dbReference type="AlphaFoldDB" id="A0A8S1EK01"/>
<keyword evidence="20" id="KW-1185">Reference proteome</keyword>
<evidence type="ECO:0000256" key="5">
    <source>
        <dbReference type="ARBA" id="ARBA00022448"/>
    </source>
</evidence>
<keyword evidence="13 15" id="KW-0576">Peroxisome</keyword>
<evidence type="ECO:0000313" key="20">
    <source>
        <dbReference type="Proteomes" id="UP000494206"/>
    </source>
</evidence>
<evidence type="ECO:0000256" key="17">
    <source>
        <dbReference type="SAM" id="Phobius"/>
    </source>
</evidence>
<dbReference type="PROSITE" id="PS50089">
    <property type="entry name" value="ZF_RING_2"/>
    <property type="match status" value="1"/>
</dbReference>
<protein>
    <recommendedName>
        <fullName evidence="4 15">Peroxisome assembly protein 12</fullName>
    </recommendedName>
    <alternativeName>
        <fullName evidence="14 15">Peroxin-12</fullName>
    </alternativeName>
</protein>
<evidence type="ECO:0000256" key="16">
    <source>
        <dbReference type="PROSITE-ProRule" id="PRU00175"/>
    </source>
</evidence>
<feature type="transmembrane region" description="Helical" evidence="17">
    <location>
        <begin position="222"/>
        <end position="244"/>
    </location>
</feature>
<accession>A0A8S1EK01</accession>
<dbReference type="Gene3D" id="3.30.40.10">
    <property type="entry name" value="Zinc/RING finger domain, C3HC4 (zinc finger)"/>
    <property type="match status" value="1"/>
</dbReference>
<organism evidence="19 20">
    <name type="scientific">Caenorhabditis bovis</name>
    <dbReference type="NCBI Taxonomy" id="2654633"/>
    <lineage>
        <taxon>Eukaryota</taxon>
        <taxon>Metazoa</taxon>
        <taxon>Ecdysozoa</taxon>
        <taxon>Nematoda</taxon>
        <taxon>Chromadorea</taxon>
        <taxon>Rhabditida</taxon>
        <taxon>Rhabditina</taxon>
        <taxon>Rhabditomorpha</taxon>
        <taxon>Rhabditoidea</taxon>
        <taxon>Rhabditidae</taxon>
        <taxon>Peloderinae</taxon>
        <taxon>Caenorhabditis</taxon>
    </lineage>
</organism>
<dbReference type="PIRSF" id="PIRSF038074">
    <property type="entry name" value="Peroxisome_assembly_p12"/>
    <property type="match status" value="1"/>
</dbReference>
<comment type="function">
    <text evidence="15">Component of a retrotranslocation channel required for peroxisome organization by mediating export of the PEX5 receptor from peroxisomes to the cytosol, thereby promoting PEX5 recycling.</text>
</comment>
<sequence>MDGTIRASQLTPATSSEKLPSVFNILAQENLASSIRPAFQHLVKYLALFKPQTFQSAHRNFDELYMVFDLLLQYYFLKNYGGTFTENFYSMKRVSQETGEIIQDTRDILRTLFIESIVPYLERKLNNLYEKIKEVYEFRTWRSIKDIHSGLLKSFVFLWPHLKTILGAVKALFQLGYLTNRISVHSPWIHFAKVFLKTLTPVDINRFNTVPLHLRTGFFNRIWRFILGLPGVLSRVFAYAMFFVQFLNHIYNTDLGVLSGVSAKTNIPKAPHKFLLSENEVMCLDTNKCPICLKKRVNDTALFVSGYVFCYTCINQYVNTHNKCPITSLPANNHHLIRLFV</sequence>
<dbReference type="InterPro" id="IPR006845">
    <property type="entry name" value="Pex_N"/>
</dbReference>